<feature type="chain" id="PRO_5024318196" description="DUF4199 domain-containing protein" evidence="2">
    <location>
        <begin position="21"/>
        <end position="158"/>
    </location>
</feature>
<keyword evidence="2" id="KW-0732">Signal</keyword>
<evidence type="ECO:0000313" key="4">
    <source>
        <dbReference type="Proteomes" id="UP000323632"/>
    </source>
</evidence>
<sequence>MIKKGLLFLLLLSAFNTGFCQLKSDSIIAKRGNFWYHDVTLKPTDMLRLMQPNEAAFKKMKASRTYNGFSTVFACAGGFLIGYPLGQAIGGKKDPEWAMLGVGVGVVGISIPFGIISGKKAKEAAQLYNAGLKTTSFLNKKELMFLVSNNGVGLALRF</sequence>
<comment type="caution">
    <text evidence="3">The sequence shown here is derived from an EMBL/GenBank/DDBJ whole genome shotgun (WGS) entry which is preliminary data.</text>
</comment>
<keyword evidence="1" id="KW-1133">Transmembrane helix</keyword>
<evidence type="ECO:0008006" key="5">
    <source>
        <dbReference type="Google" id="ProtNLM"/>
    </source>
</evidence>
<keyword evidence="1" id="KW-0472">Membrane</keyword>
<evidence type="ECO:0000256" key="1">
    <source>
        <dbReference type="SAM" id="Phobius"/>
    </source>
</evidence>
<proteinExistence type="predicted"/>
<feature type="transmembrane region" description="Helical" evidence="1">
    <location>
        <begin position="66"/>
        <end position="85"/>
    </location>
</feature>
<organism evidence="3 4">
    <name type="scientific">Taibaiella lutea</name>
    <dbReference type="NCBI Taxonomy" id="2608001"/>
    <lineage>
        <taxon>Bacteria</taxon>
        <taxon>Pseudomonadati</taxon>
        <taxon>Bacteroidota</taxon>
        <taxon>Chitinophagia</taxon>
        <taxon>Chitinophagales</taxon>
        <taxon>Chitinophagaceae</taxon>
        <taxon>Taibaiella</taxon>
    </lineage>
</organism>
<reference evidence="3 4" key="1">
    <citation type="submission" date="2019-09" db="EMBL/GenBank/DDBJ databases">
        <title>Genome sequence and assembly of Taibaiella sp.</title>
        <authorList>
            <person name="Chhetri G."/>
        </authorList>
    </citation>
    <scope>NUCLEOTIDE SEQUENCE [LARGE SCALE GENOMIC DNA]</scope>
    <source>
        <strain evidence="3 4">KVB11</strain>
    </source>
</reference>
<dbReference type="EMBL" id="VWSH01000003">
    <property type="protein sequence ID" value="KAA5533613.1"/>
    <property type="molecule type" value="Genomic_DNA"/>
</dbReference>
<accession>A0A5M6CF85</accession>
<dbReference type="RefSeq" id="WP_150033360.1">
    <property type="nucleotide sequence ID" value="NZ_VWSH01000003.1"/>
</dbReference>
<keyword evidence="1" id="KW-0812">Transmembrane</keyword>
<keyword evidence="4" id="KW-1185">Reference proteome</keyword>
<name>A0A5M6CF85_9BACT</name>
<gene>
    <name evidence="3" type="ORF">F0919_13825</name>
</gene>
<feature type="signal peptide" evidence="2">
    <location>
        <begin position="1"/>
        <end position="20"/>
    </location>
</feature>
<evidence type="ECO:0000313" key="3">
    <source>
        <dbReference type="EMBL" id="KAA5533613.1"/>
    </source>
</evidence>
<protein>
    <recommendedName>
        <fullName evidence="5">DUF4199 domain-containing protein</fullName>
    </recommendedName>
</protein>
<feature type="transmembrane region" description="Helical" evidence="1">
    <location>
        <begin position="97"/>
        <end position="116"/>
    </location>
</feature>
<dbReference type="AlphaFoldDB" id="A0A5M6CF85"/>
<dbReference type="Proteomes" id="UP000323632">
    <property type="component" value="Unassembled WGS sequence"/>
</dbReference>
<evidence type="ECO:0000256" key="2">
    <source>
        <dbReference type="SAM" id="SignalP"/>
    </source>
</evidence>